<dbReference type="EMBL" id="JADWDJ010000015">
    <property type="protein sequence ID" value="KAG5269248.1"/>
    <property type="molecule type" value="Genomic_DNA"/>
</dbReference>
<keyword evidence="5" id="KW-0479">Metal-binding</keyword>
<evidence type="ECO:0000256" key="2">
    <source>
        <dbReference type="ARBA" id="ARBA00004414"/>
    </source>
</evidence>
<keyword evidence="6" id="KW-0862">Zinc</keyword>
<evidence type="ECO:0000256" key="4">
    <source>
        <dbReference type="ARBA" id="ARBA00005975"/>
    </source>
</evidence>
<evidence type="ECO:0000256" key="5">
    <source>
        <dbReference type="ARBA" id="ARBA00022723"/>
    </source>
</evidence>
<dbReference type="InterPro" id="IPR037519">
    <property type="entry name" value="LITAF_fam"/>
</dbReference>
<dbReference type="PANTHER" id="PTHR23292">
    <property type="entry name" value="LIPOPOLYSACCHARIDE-INDUCED TUMOR NECROSIS FACTOR-ALPHA FACTOR"/>
    <property type="match status" value="1"/>
</dbReference>
<comment type="subcellular location">
    <subcellularLocation>
        <location evidence="1">Endosome membrane</location>
        <topology evidence="1">Peripheral membrane protein</topology>
        <orientation evidence="1">Cytoplasmic side</orientation>
    </subcellularLocation>
    <subcellularLocation>
        <location evidence="2">Late endosome membrane</location>
    </subcellularLocation>
    <subcellularLocation>
        <location evidence="3">Lysosome membrane</location>
        <topology evidence="3">Peripheral membrane protein</topology>
        <orientation evidence="3">Cytoplasmic side</orientation>
    </subcellularLocation>
</comment>
<dbReference type="Pfam" id="PF10601">
    <property type="entry name" value="zf-LITAF-like"/>
    <property type="match status" value="1"/>
</dbReference>
<evidence type="ECO:0000256" key="7">
    <source>
        <dbReference type="ARBA" id="ARBA00023136"/>
    </source>
</evidence>
<accession>A0AAV6G2F7</accession>
<evidence type="ECO:0000313" key="12">
    <source>
        <dbReference type="Proteomes" id="UP000823561"/>
    </source>
</evidence>
<dbReference type="GO" id="GO:0098574">
    <property type="term" value="C:cytoplasmic side of lysosomal membrane"/>
    <property type="evidence" value="ECO:0007669"/>
    <property type="project" value="TreeGrafter"/>
</dbReference>
<evidence type="ECO:0000256" key="8">
    <source>
        <dbReference type="SAM" id="MobiDB-lite"/>
    </source>
</evidence>
<gene>
    <name evidence="11" type="ORF">AALO_G00199910</name>
</gene>
<dbReference type="AlphaFoldDB" id="A0AAV6G2F7"/>
<keyword evidence="9" id="KW-0812">Transmembrane</keyword>
<evidence type="ECO:0000259" key="10">
    <source>
        <dbReference type="PROSITE" id="PS51837"/>
    </source>
</evidence>
<dbReference type="PROSITE" id="PS51837">
    <property type="entry name" value="LITAF"/>
    <property type="match status" value="1"/>
</dbReference>
<sequence length="180" mass="19356">MDNPAYTDTAVSPASPPPSYLEASAYPPHSAQLPSTPPPAYTPGSYPPSYNEIDTAQSQAHHHGNHTNPYPVLSIPGNVVIHQEVMIATQTMSQPVAVIQVQPVALADSPTVTVCPHCHHQVTTNTTHKSGMAAWSTCLLLTLLGLICGFCLIPFLIDGCKDVHHSCPHCNRHIGIFIRK</sequence>
<keyword evidence="9" id="KW-1133">Transmembrane helix</keyword>
<keyword evidence="7 9" id="KW-0472">Membrane</keyword>
<evidence type="ECO:0000313" key="11">
    <source>
        <dbReference type="EMBL" id="KAG5269248.1"/>
    </source>
</evidence>
<dbReference type="GO" id="GO:0008270">
    <property type="term" value="F:zinc ion binding"/>
    <property type="evidence" value="ECO:0007669"/>
    <property type="project" value="TreeGrafter"/>
</dbReference>
<name>A0AAV6G2F7_9TELE</name>
<reference evidence="11" key="1">
    <citation type="submission" date="2020-10" db="EMBL/GenBank/DDBJ databases">
        <title>Chromosome-scale genome assembly of the Allis shad, Alosa alosa.</title>
        <authorList>
            <person name="Margot Z."/>
            <person name="Christophe K."/>
            <person name="Cabau C."/>
            <person name="Louis A."/>
            <person name="Berthelot C."/>
            <person name="Parey E."/>
            <person name="Roest Crollius H."/>
            <person name="Montfort J."/>
            <person name="Robinson-Rechavi M."/>
            <person name="Bucao C."/>
            <person name="Bouchez O."/>
            <person name="Gislard M."/>
            <person name="Lluch J."/>
            <person name="Milhes M."/>
            <person name="Lampietro C."/>
            <person name="Lopez Roques C."/>
            <person name="Donnadieu C."/>
            <person name="Braasch I."/>
            <person name="Desvignes T."/>
            <person name="Postlethwait J."/>
            <person name="Bobe J."/>
            <person name="Guiguen Y."/>
        </authorList>
    </citation>
    <scope>NUCLEOTIDE SEQUENCE</scope>
    <source>
        <strain evidence="11">M-15738</strain>
        <tissue evidence="11">Blood</tissue>
    </source>
</reference>
<evidence type="ECO:0000256" key="6">
    <source>
        <dbReference type="ARBA" id="ARBA00022833"/>
    </source>
</evidence>
<evidence type="ECO:0000256" key="3">
    <source>
        <dbReference type="ARBA" id="ARBA00004630"/>
    </source>
</evidence>
<feature type="domain" description="LITAF" evidence="10">
    <location>
        <begin position="93"/>
        <end position="179"/>
    </location>
</feature>
<keyword evidence="12" id="KW-1185">Reference proteome</keyword>
<dbReference type="GO" id="GO:0098560">
    <property type="term" value="C:cytoplasmic side of late endosome membrane"/>
    <property type="evidence" value="ECO:0007669"/>
    <property type="project" value="TreeGrafter"/>
</dbReference>
<comment type="similarity">
    <text evidence="4">Belongs to the CDIP1/LITAF family.</text>
</comment>
<feature type="region of interest" description="Disordered" evidence="8">
    <location>
        <begin position="1"/>
        <end position="52"/>
    </location>
</feature>
<comment type="caution">
    <text evidence="11">The sequence shown here is derived from an EMBL/GenBank/DDBJ whole genome shotgun (WGS) entry which is preliminary data.</text>
</comment>
<evidence type="ECO:0000256" key="1">
    <source>
        <dbReference type="ARBA" id="ARBA00004125"/>
    </source>
</evidence>
<organism evidence="11 12">
    <name type="scientific">Alosa alosa</name>
    <name type="common">allis shad</name>
    <dbReference type="NCBI Taxonomy" id="278164"/>
    <lineage>
        <taxon>Eukaryota</taxon>
        <taxon>Metazoa</taxon>
        <taxon>Chordata</taxon>
        <taxon>Craniata</taxon>
        <taxon>Vertebrata</taxon>
        <taxon>Euteleostomi</taxon>
        <taxon>Actinopterygii</taxon>
        <taxon>Neopterygii</taxon>
        <taxon>Teleostei</taxon>
        <taxon>Clupei</taxon>
        <taxon>Clupeiformes</taxon>
        <taxon>Clupeoidei</taxon>
        <taxon>Clupeidae</taxon>
        <taxon>Alosa</taxon>
    </lineage>
</organism>
<proteinExistence type="inferred from homology"/>
<dbReference type="InterPro" id="IPR006629">
    <property type="entry name" value="LITAF"/>
</dbReference>
<dbReference type="PANTHER" id="PTHR23292:SF28">
    <property type="entry name" value="LIPOPOLYSACCHARIDE-INDUCED TUMOR NECROSIS FACTOR-ALPHA FACTOR-LIKE"/>
    <property type="match status" value="1"/>
</dbReference>
<protein>
    <recommendedName>
        <fullName evidence="10">LITAF domain-containing protein</fullName>
    </recommendedName>
</protein>
<evidence type="ECO:0000256" key="9">
    <source>
        <dbReference type="SAM" id="Phobius"/>
    </source>
</evidence>
<feature type="transmembrane region" description="Helical" evidence="9">
    <location>
        <begin position="138"/>
        <end position="157"/>
    </location>
</feature>
<dbReference type="SMART" id="SM00714">
    <property type="entry name" value="LITAF"/>
    <property type="match status" value="1"/>
</dbReference>
<dbReference type="Proteomes" id="UP000823561">
    <property type="component" value="Chromosome 15"/>
</dbReference>
<dbReference type="GO" id="GO:0005634">
    <property type="term" value="C:nucleus"/>
    <property type="evidence" value="ECO:0007669"/>
    <property type="project" value="TreeGrafter"/>
</dbReference>